<evidence type="ECO:0000256" key="1">
    <source>
        <dbReference type="SAM" id="SignalP"/>
    </source>
</evidence>
<dbReference type="AlphaFoldDB" id="A0A9N7VK11"/>
<proteinExistence type="predicted"/>
<feature type="chain" id="PRO_5040408732" evidence="1">
    <location>
        <begin position="24"/>
        <end position="255"/>
    </location>
</feature>
<reference evidence="2" key="1">
    <citation type="submission" date="2020-03" db="EMBL/GenBank/DDBJ databases">
        <authorList>
            <person name="Weist P."/>
        </authorList>
    </citation>
    <scope>NUCLEOTIDE SEQUENCE</scope>
</reference>
<evidence type="ECO:0000313" key="3">
    <source>
        <dbReference type="Proteomes" id="UP001153269"/>
    </source>
</evidence>
<dbReference type="Proteomes" id="UP001153269">
    <property type="component" value="Unassembled WGS sequence"/>
</dbReference>
<sequence length="255" mass="27845">MVAINHLLSPLLTLLLPSCPAVASSPHPSIALPHPSFLFHTSLASLNSPSLWIFSSRSAEPAVHATSPISQQEGRPALMRIPIIGPNQHTGPRGPALPITNESVEPTDRKTQFLFSAVDPCMLHPLIFTVGACVRMLVHRYTWARYLLATLLGLAVGQNNRRALTFPSSPNPTPSPSPSLRVCWPSKNMPVRSRAICMRPSCHPPPPLSSTFYSSALCAPIPNFRFSISPHLILPSFWTIFPLPALVLTGLWRPL</sequence>
<name>A0A9N7VK11_PLEPL</name>
<gene>
    <name evidence="2" type="ORF">PLEPLA_LOCUS39273</name>
</gene>
<evidence type="ECO:0000313" key="2">
    <source>
        <dbReference type="EMBL" id="CAB1451579.1"/>
    </source>
</evidence>
<feature type="signal peptide" evidence="1">
    <location>
        <begin position="1"/>
        <end position="23"/>
    </location>
</feature>
<keyword evidence="1" id="KW-0732">Signal</keyword>
<organism evidence="2 3">
    <name type="scientific">Pleuronectes platessa</name>
    <name type="common">European plaice</name>
    <dbReference type="NCBI Taxonomy" id="8262"/>
    <lineage>
        <taxon>Eukaryota</taxon>
        <taxon>Metazoa</taxon>
        <taxon>Chordata</taxon>
        <taxon>Craniata</taxon>
        <taxon>Vertebrata</taxon>
        <taxon>Euteleostomi</taxon>
        <taxon>Actinopterygii</taxon>
        <taxon>Neopterygii</taxon>
        <taxon>Teleostei</taxon>
        <taxon>Neoteleostei</taxon>
        <taxon>Acanthomorphata</taxon>
        <taxon>Carangaria</taxon>
        <taxon>Pleuronectiformes</taxon>
        <taxon>Pleuronectoidei</taxon>
        <taxon>Pleuronectidae</taxon>
        <taxon>Pleuronectes</taxon>
    </lineage>
</organism>
<comment type="caution">
    <text evidence="2">The sequence shown here is derived from an EMBL/GenBank/DDBJ whole genome shotgun (WGS) entry which is preliminary data.</text>
</comment>
<dbReference type="EMBL" id="CADEAL010004092">
    <property type="protein sequence ID" value="CAB1451579.1"/>
    <property type="molecule type" value="Genomic_DNA"/>
</dbReference>
<accession>A0A9N7VK11</accession>
<keyword evidence="3" id="KW-1185">Reference proteome</keyword>
<protein>
    <submittedName>
        <fullName evidence="2">Uncharacterized protein</fullName>
    </submittedName>
</protein>